<reference evidence="1 2" key="1">
    <citation type="submission" date="2018-10" db="EMBL/GenBank/DDBJ databases">
        <title>Draft genome sequence of the microsporidian Tubulinosema ratisbonensis.</title>
        <authorList>
            <person name="Polonais V."/>
            <person name="Peyretaillade E."/>
            <person name="Niehus S."/>
            <person name="Wawrzyniak I."/>
            <person name="Franchet A."/>
            <person name="Gaspin C."/>
            <person name="Reichstadt M."/>
            <person name="Belser C."/>
            <person name="Labadie K."/>
            <person name="Delbac F."/>
            <person name="Ferrandon D."/>
        </authorList>
    </citation>
    <scope>NUCLEOTIDE SEQUENCE [LARGE SCALE GENOMIC DNA]</scope>
    <source>
        <strain evidence="1 2">Franzen</strain>
    </source>
</reference>
<name>A0A437AKD1_9MICR</name>
<proteinExistence type="predicted"/>
<dbReference type="AlphaFoldDB" id="A0A437AKD1"/>
<protein>
    <submittedName>
        <fullName evidence="1">Uncharacterized protein</fullName>
    </submittedName>
</protein>
<evidence type="ECO:0000313" key="2">
    <source>
        <dbReference type="Proteomes" id="UP000282876"/>
    </source>
</evidence>
<sequence>MLLHFTKVFLKASFLEALNNIFNTNHLSVEKDQKLIITTKNTKERFSYPFSYQNYQIKEKDWKSSSVCITLPKTTSIEEFINKSNVLNTTYFLSNESGNETFKINNQSLSLESKGMNFSHGFLLELSVSSKSKEGLSKFYEKSIGFSMLHGCKVNLVPKIKGNEFDYDQLVDEIVKKMNEGKEFEGEVELEMYFYD</sequence>
<accession>A0A437AKD1</accession>
<dbReference type="VEuPathDB" id="MicrosporidiaDB:TUBRATIS_18790"/>
<gene>
    <name evidence="1" type="ORF">TUBRATIS_18790</name>
</gene>
<evidence type="ECO:0000313" key="1">
    <source>
        <dbReference type="EMBL" id="RVD91653.1"/>
    </source>
</evidence>
<keyword evidence="2" id="KW-1185">Reference proteome</keyword>
<dbReference type="EMBL" id="RCSS01000451">
    <property type="protein sequence ID" value="RVD91653.1"/>
    <property type="molecule type" value="Genomic_DNA"/>
</dbReference>
<organism evidence="1 2">
    <name type="scientific">Tubulinosema ratisbonensis</name>
    <dbReference type="NCBI Taxonomy" id="291195"/>
    <lineage>
        <taxon>Eukaryota</taxon>
        <taxon>Fungi</taxon>
        <taxon>Fungi incertae sedis</taxon>
        <taxon>Microsporidia</taxon>
        <taxon>Tubulinosematoidea</taxon>
        <taxon>Tubulinosematidae</taxon>
        <taxon>Tubulinosema</taxon>
    </lineage>
</organism>
<comment type="caution">
    <text evidence="1">The sequence shown here is derived from an EMBL/GenBank/DDBJ whole genome shotgun (WGS) entry which is preliminary data.</text>
</comment>
<dbReference type="Proteomes" id="UP000282876">
    <property type="component" value="Unassembled WGS sequence"/>
</dbReference>